<feature type="region of interest" description="Disordered" evidence="1">
    <location>
        <begin position="77"/>
        <end position="98"/>
    </location>
</feature>
<protein>
    <submittedName>
        <fullName evidence="2">Uncharacterized protein</fullName>
    </submittedName>
</protein>
<dbReference type="EMBL" id="JAMPKK010000059">
    <property type="protein sequence ID" value="MEP0867087.1"/>
    <property type="molecule type" value="Genomic_DNA"/>
</dbReference>
<dbReference type="Proteomes" id="UP001442494">
    <property type="component" value="Unassembled WGS sequence"/>
</dbReference>
<evidence type="ECO:0000256" key="1">
    <source>
        <dbReference type="SAM" id="MobiDB-lite"/>
    </source>
</evidence>
<accession>A0ABV0JUK2</accession>
<comment type="caution">
    <text evidence="2">The sequence shown here is derived from an EMBL/GenBank/DDBJ whole genome shotgun (WGS) entry which is preliminary data.</text>
</comment>
<keyword evidence="3" id="KW-1185">Reference proteome</keyword>
<organism evidence="2 3">
    <name type="scientific">Funiculus sociatus GB2-A5</name>
    <dbReference type="NCBI Taxonomy" id="2933946"/>
    <lineage>
        <taxon>Bacteria</taxon>
        <taxon>Bacillati</taxon>
        <taxon>Cyanobacteriota</taxon>
        <taxon>Cyanophyceae</taxon>
        <taxon>Coleofasciculales</taxon>
        <taxon>Coleofasciculaceae</taxon>
        <taxon>Funiculus</taxon>
    </lineage>
</organism>
<reference evidence="2 3" key="1">
    <citation type="submission" date="2022-04" db="EMBL/GenBank/DDBJ databases">
        <title>Positive selection, recombination, and allopatry shape intraspecific diversity of widespread and dominant cyanobacteria.</title>
        <authorList>
            <person name="Wei J."/>
            <person name="Shu W."/>
            <person name="Hu C."/>
        </authorList>
    </citation>
    <scope>NUCLEOTIDE SEQUENCE [LARGE SCALE GENOMIC DNA]</scope>
    <source>
        <strain evidence="2 3">GB2-A5</strain>
    </source>
</reference>
<evidence type="ECO:0000313" key="2">
    <source>
        <dbReference type="EMBL" id="MEP0867087.1"/>
    </source>
</evidence>
<proteinExistence type="predicted"/>
<sequence>MENLISVSSLQERYNLSSRQAVDDRIKGLNIQKPARGKISQEQLDKLDKLDKYLKTGGKIENFAQPVEAEVQQVERLPADERELSTGQLDKPALSSGQLDKSSDNFIELVREIAAALKPPAPPVEPLLHLKELERAAAAGWLLTSNQVKELVGVKPVPKKGDRTFTRGSFAFSKIPLEDKDEEGKPKFKKIGSQTAWKVSKTVE</sequence>
<gene>
    <name evidence="2" type="ORF">NDI37_21790</name>
</gene>
<dbReference type="RefSeq" id="WP_190417106.1">
    <property type="nucleotide sequence ID" value="NZ_JAMPKK010000059.1"/>
</dbReference>
<name>A0ABV0JUK2_9CYAN</name>
<evidence type="ECO:0000313" key="3">
    <source>
        <dbReference type="Proteomes" id="UP001442494"/>
    </source>
</evidence>